<name>A0A7J6S6I8_PEROL</name>
<sequence>MFRRGGARLNPLGRDWRYKLFPRKVDRDGGYTWLKTYPLLTKRHVKLHGWYHNDPWGKLNSFAYFASSKRTIRRSTIQFLLKNRELSRFCELIMMCDSSVVHELNLTGPYSLFVPHNSAFDRVKGGYEHVKATIEANPDKGRDFIRNHSIRGNIILNRMIKRPENRPMFTLSQTPIRVERTKRAAECSERSKGIGCNVVDGTSGPAEYRLLSVHKDGSAADTLPCRMLRWDIRCCNGLLHVIDGPLFVFEG</sequence>
<dbReference type="SMART" id="SM00554">
    <property type="entry name" value="FAS1"/>
    <property type="match status" value="1"/>
</dbReference>
<gene>
    <name evidence="2" type="ORF">FOZ62_003085</name>
</gene>
<dbReference type="SUPFAM" id="SSF82153">
    <property type="entry name" value="FAS1 domain"/>
    <property type="match status" value="1"/>
</dbReference>
<evidence type="ECO:0000313" key="3">
    <source>
        <dbReference type="Proteomes" id="UP000574390"/>
    </source>
</evidence>
<dbReference type="InterPro" id="IPR036378">
    <property type="entry name" value="FAS1_dom_sf"/>
</dbReference>
<dbReference type="Proteomes" id="UP000574390">
    <property type="component" value="Unassembled WGS sequence"/>
</dbReference>
<dbReference type="InterPro" id="IPR000782">
    <property type="entry name" value="FAS1_domain"/>
</dbReference>
<dbReference type="Gene3D" id="2.30.180.10">
    <property type="entry name" value="FAS1 domain"/>
    <property type="match status" value="1"/>
</dbReference>
<reference evidence="2 3" key="1">
    <citation type="submission" date="2020-04" db="EMBL/GenBank/DDBJ databases">
        <title>Perkinsus olseni comparative genomics.</title>
        <authorList>
            <person name="Bogema D.R."/>
        </authorList>
    </citation>
    <scope>NUCLEOTIDE SEQUENCE [LARGE SCALE GENOMIC DNA]</scope>
    <source>
        <strain evidence="2">ATCC PRA-205</strain>
    </source>
</reference>
<proteinExistence type="predicted"/>
<comment type="caution">
    <text evidence="2">The sequence shown here is derived from an EMBL/GenBank/DDBJ whole genome shotgun (WGS) entry which is preliminary data.</text>
</comment>
<evidence type="ECO:0000259" key="1">
    <source>
        <dbReference type="PROSITE" id="PS50213"/>
    </source>
</evidence>
<accession>A0A7J6S6I8</accession>
<dbReference type="Pfam" id="PF02469">
    <property type="entry name" value="Fasciclin"/>
    <property type="match status" value="1"/>
</dbReference>
<protein>
    <recommendedName>
        <fullName evidence="1">FAS1 domain-containing protein</fullName>
    </recommendedName>
</protein>
<evidence type="ECO:0000313" key="2">
    <source>
        <dbReference type="EMBL" id="KAF4728205.1"/>
    </source>
</evidence>
<dbReference type="EMBL" id="JABANM010017181">
    <property type="protein sequence ID" value="KAF4728205.1"/>
    <property type="molecule type" value="Genomic_DNA"/>
</dbReference>
<dbReference type="AlphaFoldDB" id="A0A7J6S6I8"/>
<organism evidence="2 3">
    <name type="scientific">Perkinsus olseni</name>
    <name type="common">Perkinsus atlanticus</name>
    <dbReference type="NCBI Taxonomy" id="32597"/>
    <lineage>
        <taxon>Eukaryota</taxon>
        <taxon>Sar</taxon>
        <taxon>Alveolata</taxon>
        <taxon>Perkinsozoa</taxon>
        <taxon>Perkinsea</taxon>
        <taxon>Perkinsida</taxon>
        <taxon>Perkinsidae</taxon>
        <taxon>Perkinsus</taxon>
    </lineage>
</organism>
<dbReference type="PROSITE" id="PS50213">
    <property type="entry name" value="FAS1"/>
    <property type="match status" value="1"/>
</dbReference>
<feature type="domain" description="FAS1" evidence="1">
    <location>
        <begin position="73"/>
        <end position="246"/>
    </location>
</feature>